<reference evidence="2" key="1">
    <citation type="journal article" date="2023" name="G3 (Bethesda)">
        <title>Genome assembly and association tests identify interacting loci associated with vigor, precocity, and sex in interspecific pistachio rootstocks.</title>
        <authorList>
            <person name="Palmer W."/>
            <person name="Jacygrad E."/>
            <person name="Sagayaradj S."/>
            <person name="Cavanaugh K."/>
            <person name="Han R."/>
            <person name="Bertier L."/>
            <person name="Beede B."/>
            <person name="Kafkas S."/>
            <person name="Golino D."/>
            <person name="Preece J."/>
            <person name="Michelmore R."/>
        </authorList>
    </citation>
    <scope>NUCLEOTIDE SEQUENCE [LARGE SCALE GENOMIC DNA]</scope>
</reference>
<comment type="caution">
    <text evidence="1">The sequence shown here is derived from an EMBL/GenBank/DDBJ whole genome shotgun (WGS) entry which is preliminary data.</text>
</comment>
<sequence>MDKIFTFHMLVIALFLKEIVL</sequence>
<keyword evidence="2" id="KW-1185">Reference proteome</keyword>
<gene>
    <name evidence="1" type="ORF">Patl1_28309</name>
</gene>
<dbReference type="Proteomes" id="UP001164250">
    <property type="component" value="Chromosome 5"/>
</dbReference>
<evidence type="ECO:0000313" key="2">
    <source>
        <dbReference type="Proteomes" id="UP001164250"/>
    </source>
</evidence>
<protein>
    <submittedName>
        <fullName evidence="1">Uncharacterized protein</fullName>
    </submittedName>
</protein>
<organism evidence="1 2">
    <name type="scientific">Pistacia atlantica</name>
    <dbReference type="NCBI Taxonomy" id="434234"/>
    <lineage>
        <taxon>Eukaryota</taxon>
        <taxon>Viridiplantae</taxon>
        <taxon>Streptophyta</taxon>
        <taxon>Embryophyta</taxon>
        <taxon>Tracheophyta</taxon>
        <taxon>Spermatophyta</taxon>
        <taxon>Magnoliopsida</taxon>
        <taxon>eudicotyledons</taxon>
        <taxon>Gunneridae</taxon>
        <taxon>Pentapetalae</taxon>
        <taxon>rosids</taxon>
        <taxon>malvids</taxon>
        <taxon>Sapindales</taxon>
        <taxon>Anacardiaceae</taxon>
        <taxon>Pistacia</taxon>
    </lineage>
</organism>
<name>A0ACC1BDC3_9ROSI</name>
<accession>A0ACC1BDC3</accession>
<dbReference type="EMBL" id="CM047901">
    <property type="protein sequence ID" value="KAJ0096856.1"/>
    <property type="molecule type" value="Genomic_DNA"/>
</dbReference>
<evidence type="ECO:0000313" key="1">
    <source>
        <dbReference type="EMBL" id="KAJ0096856.1"/>
    </source>
</evidence>
<proteinExistence type="predicted"/>